<dbReference type="InterPro" id="IPR018391">
    <property type="entry name" value="PQQ_b-propeller_rpt"/>
</dbReference>
<feature type="transmembrane region" description="Helical" evidence="2">
    <location>
        <begin position="71"/>
        <end position="88"/>
    </location>
</feature>
<dbReference type="InterPro" id="IPR002372">
    <property type="entry name" value="PQQ_rpt_dom"/>
</dbReference>
<proteinExistence type="predicted"/>
<reference evidence="4 5" key="1">
    <citation type="submission" date="2019-02" db="EMBL/GenBank/DDBJ databases">
        <title>Deep-cultivation of Planctomycetes and their phenomic and genomic characterization uncovers novel biology.</title>
        <authorList>
            <person name="Wiegand S."/>
            <person name="Jogler M."/>
            <person name="Boedeker C."/>
            <person name="Pinto D."/>
            <person name="Vollmers J."/>
            <person name="Rivas-Marin E."/>
            <person name="Kohn T."/>
            <person name="Peeters S.H."/>
            <person name="Heuer A."/>
            <person name="Rast P."/>
            <person name="Oberbeckmann S."/>
            <person name="Bunk B."/>
            <person name="Jeske O."/>
            <person name="Meyerdierks A."/>
            <person name="Storesund J.E."/>
            <person name="Kallscheuer N."/>
            <person name="Luecker S."/>
            <person name="Lage O.M."/>
            <person name="Pohl T."/>
            <person name="Merkel B.J."/>
            <person name="Hornburger P."/>
            <person name="Mueller R.-W."/>
            <person name="Bruemmer F."/>
            <person name="Labrenz M."/>
            <person name="Spormann A.M."/>
            <person name="Op Den Camp H."/>
            <person name="Overmann J."/>
            <person name="Amann R."/>
            <person name="Jetten M.S.M."/>
            <person name="Mascher T."/>
            <person name="Medema M.H."/>
            <person name="Devos D.P."/>
            <person name="Kaster A.-K."/>
            <person name="Ovreas L."/>
            <person name="Rohde M."/>
            <person name="Galperin M.Y."/>
            <person name="Jogler C."/>
        </authorList>
    </citation>
    <scope>NUCLEOTIDE SEQUENCE [LARGE SCALE GENOMIC DNA]</scope>
    <source>
        <strain evidence="4 5">CA54</strain>
    </source>
</reference>
<dbReference type="InterPro" id="IPR015943">
    <property type="entry name" value="WD40/YVTN_repeat-like_dom_sf"/>
</dbReference>
<evidence type="ECO:0000313" key="4">
    <source>
        <dbReference type="EMBL" id="TWU09140.1"/>
    </source>
</evidence>
<feature type="region of interest" description="Disordered" evidence="1">
    <location>
        <begin position="1"/>
        <end position="22"/>
    </location>
</feature>
<dbReference type="RefSeq" id="WP_146372880.1">
    <property type="nucleotide sequence ID" value="NZ_SJPP01000002.1"/>
</dbReference>
<dbReference type="OrthoDB" id="7051554at2"/>
<evidence type="ECO:0000313" key="5">
    <source>
        <dbReference type="Proteomes" id="UP000320735"/>
    </source>
</evidence>
<keyword evidence="2" id="KW-0472">Membrane</keyword>
<dbReference type="PANTHER" id="PTHR34512:SF30">
    <property type="entry name" value="OUTER MEMBRANE PROTEIN ASSEMBLY FACTOR BAMB"/>
    <property type="match status" value="1"/>
</dbReference>
<evidence type="ECO:0000256" key="2">
    <source>
        <dbReference type="SAM" id="Phobius"/>
    </source>
</evidence>
<dbReference type="InterPro" id="IPR011047">
    <property type="entry name" value="Quinoprotein_ADH-like_sf"/>
</dbReference>
<organism evidence="4 5">
    <name type="scientific">Symmachiella macrocystis</name>
    <dbReference type="NCBI Taxonomy" id="2527985"/>
    <lineage>
        <taxon>Bacteria</taxon>
        <taxon>Pseudomonadati</taxon>
        <taxon>Planctomycetota</taxon>
        <taxon>Planctomycetia</taxon>
        <taxon>Planctomycetales</taxon>
        <taxon>Planctomycetaceae</taxon>
        <taxon>Symmachiella</taxon>
    </lineage>
</organism>
<feature type="transmembrane region" description="Helical" evidence="2">
    <location>
        <begin position="41"/>
        <end position="59"/>
    </location>
</feature>
<dbReference type="PANTHER" id="PTHR34512">
    <property type="entry name" value="CELL SURFACE PROTEIN"/>
    <property type="match status" value="1"/>
</dbReference>
<dbReference type="Proteomes" id="UP000320735">
    <property type="component" value="Unassembled WGS sequence"/>
</dbReference>
<dbReference type="AlphaFoldDB" id="A0A5C6BAW3"/>
<gene>
    <name evidence="4" type="ORF">CA54_43800</name>
</gene>
<comment type="caution">
    <text evidence="4">The sequence shown here is derived from an EMBL/GenBank/DDBJ whole genome shotgun (WGS) entry which is preliminary data.</text>
</comment>
<keyword evidence="2" id="KW-1133">Transmembrane helix</keyword>
<dbReference type="Pfam" id="PF13360">
    <property type="entry name" value="PQQ_2"/>
    <property type="match status" value="1"/>
</dbReference>
<protein>
    <submittedName>
        <fullName evidence="4">Outer membrane biogenesis protein BamB</fullName>
    </submittedName>
</protein>
<accession>A0A5C6BAW3</accession>
<dbReference type="EMBL" id="SJPP01000002">
    <property type="protein sequence ID" value="TWU09140.1"/>
    <property type="molecule type" value="Genomic_DNA"/>
</dbReference>
<evidence type="ECO:0000256" key="1">
    <source>
        <dbReference type="SAM" id="MobiDB-lite"/>
    </source>
</evidence>
<dbReference type="SUPFAM" id="SSF50998">
    <property type="entry name" value="Quinoprotein alcohol dehydrogenase-like"/>
    <property type="match status" value="1"/>
</dbReference>
<dbReference type="SMART" id="SM00564">
    <property type="entry name" value="PQQ"/>
    <property type="match status" value="4"/>
</dbReference>
<name>A0A5C6BAW3_9PLAN</name>
<feature type="domain" description="Pyrrolo-quinoline quinone repeat" evidence="3">
    <location>
        <begin position="228"/>
        <end position="477"/>
    </location>
</feature>
<keyword evidence="2" id="KW-0812">Transmembrane</keyword>
<keyword evidence="5" id="KW-1185">Reference proteome</keyword>
<evidence type="ECO:0000259" key="3">
    <source>
        <dbReference type="Pfam" id="PF13360"/>
    </source>
</evidence>
<sequence length="551" mass="60836">MDQTDGNAADSGSAPVAGEHSVEAAQTEVVNVPGRPKGFRWWPAVAILGIAAVVESILWWSMSENRPNQSVSMWLTSMTVSFLLLMWWMFASRLRWRTRFAGLGVVILLGIAARYSVRVEEYSGAVFPMLAFRWTPTAEEIAAEYRKTHSEVGQDEKSVPIEELVPAEGDVTIFRGADRTGHIVDAGIRTNWDEQPPREIWRHPVGLAWSSFIVVDGLAFTQEQREEEETVVCYSAETGDEIWAHTDPVRFSEVLGSDGPRATPTYFDGKIYTQGATGILNCLDARTGEVIWSTNILEDAGAKVLSWGMSGSPLVYDDVVVVNAGGDDAGLIAYHRLTGDRVWSAGNGPASYSSPRLADIQGERQLLIFAGNGLSGHDPATGEELWNFPWTTGPKVNAVLPYPLDESQILISTGYGLGAALLEVKHEGHQWSAEQVWKSIRLKAKFNEFVVKDDYVYGLDEGILTCLDLNTGKRVWKAGRYGYGQILLVDDLLLIITESGEVLLVKAEPKKSQPLARFQAIEGKTWNHATLVRGRLYVRNAREAACYDISK</sequence>
<dbReference type="Gene3D" id="2.130.10.10">
    <property type="entry name" value="YVTN repeat-like/Quinoprotein amine dehydrogenase"/>
    <property type="match status" value="1"/>
</dbReference>